<dbReference type="AlphaFoldDB" id="A0A381NTL0"/>
<reference evidence="1" key="1">
    <citation type="submission" date="2018-05" db="EMBL/GenBank/DDBJ databases">
        <authorList>
            <person name="Lanie J.A."/>
            <person name="Ng W.-L."/>
            <person name="Kazmierczak K.M."/>
            <person name="Andrzejewski T.M."/>
            <person name="Davidsen T.M."/>
            <person name="Wayne K.J."/>
            <person name="Tettelin H."/>
            <person name="Glass J.I."/>
            <person name="Rusch D."/>
            <person name="Podicherti R."/>
            <person name="Tsui H.-C.T."/>
            <person name="Winkler M.E."/>
        </authorList>
    </citation>
    <scope>NUCLEOTIDE SEQUENCE</scope>
</reference>
<gene>
    <name evidence="1" type="ORF">METZ01_LOCUS9677</name>
</gene>
<dbReference type="EMBL" id="UINC01000525">
    <property type="protein sequence ID" value="SUZ56823.1"/>
    <property type="molecule type" value="Genomic_DNA"/>
</dbReference>
<protein>
    <submittedName>
        <fullName evidence="1">Uncharacterized protein</fullName>
    </submittedName>
</protein>
<name>A0A381NTL0_9ZZZZ</name>
<organism evidence="1">
    <name type="scientific">marine metagenome</name>
    <dbReference type="NCBI Taxonomy" id="408172"/>
    <lineage>
        <taxon>unclassified sequences</taxon>
        <taxon>metagenomes</taxon>
        <taxon>ecological metagenomes</taxon>
    </lineage>
</organism>
<proteinExistence type="predicted"/>
<accession>A0A381NTL0</accession>
<sequence length="23" mass="2638">MNMDDTTGIHDVLLQTGRWAMMT</sequence>
<evidence type="ECO:0000313" key="1">
    <source>
        <dbReference type="EMBL" id="SUZ56823.1"/>
    </source>
</evidence>